<evidence type="ECO:0000259" key="5">
    <source>
        <dbReference type="Pfam" id="PF01509"/>
    </source>
</evidence>
<organism evidence="6 7">
    <name type="scientific">Camellia sinensis</name>
    <name type="common">Tea plant</name>
    <name type="synonym">Thea sinensis</name>
    <dbReference type="NCBI Taxonomy" id="4442"/>
    <lineage>
        <taxon>Eukaryota</taxon>
        <taxon>Viridiplantae</taxon>
        <taxon>Streptophyta</taxon>
        <taxon>Embryophyta</taxon>
        <taxon>Tracheophyta</taxon>
        <taxon>Spermatophyta</taxon>
        <taxon>Magnoliopsida</taxon>
        <taxon>eudicotyledons</taxon>
        <taxon>Gunneridae</taxon>
        <taxon>Pentapetalae</taxon>
        <taxon>asterids</taxon>
        <taxon>Ericales</taxon>
        <taxon>Theaceae</taxon>
        <taxon>Camellia</taxon>
    </lineage>
</organism>
<evidence type="ECO:0000256" key="4">
    <source>
        <dbReference type="ARBA" id="ARBA00023235"/>
    </source>
</evidence>
<feature type="domain" description="Pseudouridine synthase II N-terminal" evidence="5">
    <location>
        <begin position="65"/>
        <end position="146"/>
    </location>
</feature>
<name>A0A7J7H264_CAMSI</name>
<evidence type="ECO:0000256" key="2">
    <source>
        <dbReference type="ARBA" id="ARBA00012787"/>
    </source>
</evidence>
<dbReference type="EC" id="5.4.99.25" evidence="2"/>
<evidence type="ECO:0000256" key="1">
    <source>
        <dbReference type="ARBA" id="ARBA00008999"/>
    </source>
</evidence>
<reference evidence="6 7" key="2">
    <citation type="submission" date="2020-07" db="EMBL/GenBank/DDBJ databases">
        <title>Genome assembly of wild tea tree DASZ reveals pedigree and selection history of tea varieties.</title>
        <authorList>
            <person name="Zhang W."/>
        </authorList>
    </citation>
    <scope>NUCLEOTIDE SEQUENCE [LARGE SCALE GENOMIC DNA]</scope>
    <source>
        <strain evidence="7">cv. G240</strain>
        <tissue evidence="6">Leaf</tissue>
    </source>
</reference>
<evidence type="ECO:0000313" key="7">
    <source>
        <dbReference type="Proteomes" id="UP000593564"/>
    </source>
</evidence>
<sequence>MAPDGPESDLFVYYCKHCGSHSLSMSSILRGSEDCLIWKGENHGIFEGYHNLGDNLLCYSVDSLEFKKQCHIQKFRIEVIQREPWEHIKYEDIKKTVASFCEEIWQVPPMFSAVKVGGEKMYEKARRGESIGFSPRQNLIFRVTCSKGTYVRSLCADLGKALNSCAHLIALRRDSIVFNFVLSLALLRASISSFKQVSFEAVFGIKFSATSQGLISVSCNKLSVL</sequence>
<dbReference type="PANTHER" id="PTHR13767:SF2">
    <property type="entry name" value="PSEUDOURIDYLATE SYNTHASE TRUB1"/>
    <property type="match status" value="1"/>
</dbReference>
<dbReference type="GO" id="GO:0006400">
    <property type="term" value="P:tRNA modification"/>
    <property type="evidence" value="ECO:0007669"/>
    <property type="project" value="TreeGrafter"/>
</dbReference>
<dbReference type="Pfam" id="PF01509">
    <property type="entry name" value="TruB_N"/>
    <property type="match status" value="1"/>
</dbReference>
<dbReference type="PANTHER" id="PTHR13767">
    <property type="entry name" value="TRNA-PSEUDOURIDINE SYNTHASE"/>
    <property type="match status" value="1"/>
</dbReference>
<keyword evidence="4" id="KW-0413">Isomerase</keyword>
<dbReference type="GO" id="GO:0005634">
    <property type="term" value="C:nucleus"/>
    <property type="evidence" value="ECO:0007669"/>
    <property type="project" value="TreeGrafter"/>
</dbReference>
<dbReference type="InterPro" id="IPR020103">
    <property type="entry name" value="PsdUridine_synth_cat_dom_sf"/>
</dbReference>
<protein>
    <recommendedName>
        <fullName evidence="2">tRNA pseudouridine(55) synthase</fullName>
        <ecNumber evidence="2">5.4.99.25</ecNumber>
    </recommendedName>
</protein>
<comment type="caution">
    <text evidence="6">The sequence shown here is derived from an EMBL/GenBank/DDBJ whole genome shotgun (WGS) entry which is preliminary data.</text>
</comment>
<dbReference type="GO" id="GO:1990481">
    <property type="term" value="P:mRNA pseudouridine synthesis"/>
    <property type="evidence" value="ECO:0007669"/>
    <property type="project" value="TreeGrafter"/>
</dbReference>
<dbReference type="InterPro" id="IPR002501">
    <property type="entry name" value="PsdUridine_synth_N"/>
</dbReference>
<reference evidence="7" key="1">
    <citation type="journal article" date="2020" name="Nat. Commun.">
        <title>Genome assembly of wild tea tree DASZ reveals pedigree and selection history of tea varieties.</title>
        <authorList>
            <person name="Zhang W."/>
            <person name="Zhang Y."/>
            <person name="Qiu H."/>
            <person name="Guo Y."/>
            <person name="Wan H."/>
            <person name="Zhang X."/>
            <person name="Scossa F."/>
            <person name="Alseekh S."/>
            <person name="Zhang Q."/>
            <person name="Wang P."/>
            <person name="Xu L."/>
            <person name="Schmidt M.H."/>
            <person name="Jia X."/>
            <person name="Li D."/>
            <person name="Zhu A."/>
            <person name="Guo F."/>
            <person name="Chen W."/>
            <person name="Ni D."/>
            <person name="Usadel B."/>
            <person name="Fernie A.R."/>
            <person name="Wen W."/>
        </authorList>
    </citation>
    <scope>NUCLEOTIDE SEQUENCE [LARGE SCALE GENOMIC DNA]</scope>
    <source>
        <strain evidence="7">cv. G240</strain>
    </source>
</reference>
<dbReference type="SUPFAM" id="SSF55120">
    <property type="entry name" value="Pseudouridine synthase"/>
    <property type="match status" value="1"/>
</dbReference>
<accession>A0A7J7H264</accession>
<dbReference type="Gene3D" id="3.30.2350.10">
    <property type="entry name" value="Pseudouridine synthase"/>
    <property type="match status" value="1"/>
</dbReference>
<evidence type="ECO:0000256" key="3">
    <source>
        <dbReference type="ARBA" id="ARBA00022694"/>
    </source>
</evidence>
<dbReference type="EMBL" id="JACBKZ010000007">
    <property type="protein sequence ID" value="KAF5947059.1"/>
    <property type="molecule type" value="Genomic_DNA"/>
</dbReference>
<gene>
    <name evidence="6" type="ORF">HYC85_017287</name>
</gene>
<keyword evidence="7" id="KW-1185">Reference proteome</keyword>
<evidence type="ECO:0000313" key="6">
    <source>
        <dbReference type="EMBL" id="KAF5947059.1"/>
    </source>
</evidence>
<dbReference type="Proteomes" id="UP000593564">
    <property type="component" value="Unassembled WGS sequence"/>
</dbReference>
<proteinExistence type="inferred from homology"/>
<dbReference type="AlphaFoldDB" id="A0A7J7H264"/>
<keyword evidence="3" id="KW-0819">tRNA processing</keyword>
<dbReference type="GO" id="GO:0003723">
    <property type="term" value="F:RNA binding"/>
    <property type="evidence" value="ECO:0007669"/>
    <property type="project" value="InterPro"/>
</dbReference>
<comment type="similarity">
    <text evidence="1">Belongs to the pseudouridine synthase TruB family.</text>
</comment>
<dbReference type="InterPro" id="IPR014780">
    <property type="entry name" value="tRNA_psdUridine_synth_TruB"/>
</dbReference>
<dbReference type="GO" id="GO:0160148">
    <property type="term" value="F:tRNA pseudouridine(55) synthase activity"/>
    <property type="evidence" value="ECO:0007669"/>
    <property type="project" value="UniProtKB-EC"/>
</dbReference>